<dbReference type="AlphaFoldDB" id="A0AAV6YPA5"/>
<accession>A0AAV6YPA5</accession>
<comment type="caution">
    <text evidence="1">The sequence shown here is derived from an EMBL/GenBank/DDBJ whole genome shotgun (WGS) entry which is preliminary data.</text>
</comment>
<sequence>MVLTELQYLRRSSCWTQHSSSTETLQRNYNESLNLPSFFQLYWWPQGADKIDRCRKIGSYKLLLQMPCWHFTVNKWILVVVWALGL</sequence>
<dbReference type="Proteomes" id="UP000824782">
    <property type="component" value="Unassembled WGS sequence"/>
</dbReference>
<organism evidence="1 2">
    <name type="scientific">Engystomops pustulosus</name>
    <name type="common">Tungara frog</name>
    <name type="synonym">Physalaemus pustulosus</name>
    <dbReference type="NCBI Taxonomy" id="76066"/>
    <lineage>
        <taxon>Eukaryota</taxon>
        <taxon>Metazoa</taxon>
        <taxon>Chordata</taxon>
        <taxon>Craniata</taxon>
        <taxon>Vertebrata</taxon>
        <taxon>Euteleostomi</taxon>
        <taxon>Amphibia</taxon>
        <taxon>Batrachia</taxon>
        <taxon>Anura</taxon>
        <taxon>Neobatrachia</taxon>
        <taxon>Hyloidea</taxon>
        <taxon>Leptodactylidae</taxon>
        <taxon>Leiuperinae</taxon>
        <taxon>Engystomops</taxon>
    </lineage>
</organism>
<keyword evidence="2" id="KW-1185">Reference proteome</keyword>
<name>A0AAV6YPA5_ENGPU</name>
<evidence type="ECO:0000313" key="1">
    <source>
        <dbReference type="EMBL" id="KAG8535851.1"/>
    </source>
</evidence>
<dbReference type="EMBL" id="WNYA01055730">
    <property type="protein sequence ID" value="KAG8535851.1"/>
    <property type="molecule type" value="Genomic_DNA"/>
</dbReference>
<proteinExistence type="predicted"/>
<evidence type="ECO:0000313" key="2">
    <source>
        <dbReference type="Proteomes" id="UP000824782"/>
    </source>
</evidence>
<reference evidence="1" key="1">
    <citation type="thesis" date="2020" institute="ProQuest LLC" country="789 East Eisenhower Parkway, Ann Arbor, MI, USA">
        <title>Comparative Genomics and Chromosome Evolution.</title>
        <authorList>
            <person name="Mudd A.B."/>
        </authorList>
    </citation>
    <scope>NUCLEOTIDE SEQUENCE</scope>
    <source>
        <strain evidence="1">237g6f4</strain>
        <tissue evidence="1">Blood</tissue>
    </source>
</reference>
<protein>
    <submittedName>
        <fullName evidence="1">Uncharacterized protein</fullName>
    </submittedName>
</protein>
<gene>
    <name evidence="1" type="ORF">GDO81_027621</name>
</gene>